<name>A0AAV3YP22_9GAST</name>
<dbReference type="AlphaFoldDB" id="A0AAV3YP22"/>
<comment type="caution">
    <text evidence="4">The sequence shown here is derived from an EMBL/GenBank/DDBJ whole genome shotgun (WGS) entry which is preliminary data.</text>
</comment>
<gene>
    <name evidence="4" type="ORF">PoB_001129900</name>
</gene>
<comment type="similarity">
    <text evidence="1">Belongs to the complex I LYR family. LYRM9 subfamily.</text>
</comment>
<dbReference type="EMBL" id="BLXT01001347">
    <property type="protein sequence ID" value="GFN84793.1"/>
    <property type="molecule type" value="Genomic_DNA"/>
</dbReference>
<protein>
    <recommendedName>
        <fullName evidence="2">LYR motif-containing protein 9</fullName>
    </recommendedName>
</protein>
<dbReference type="Proteomes" id="UP000735302">
    <property type="component" value="Unassembled WGS sequence"/>
</dbReference>
<evidence type="ECO:0000259" key="3">
    <source>
        <dbReference type="Pfam" id="PF05347"/>
    </source>
</evidence>
<dbReference type="PANTHER" id="PTHR47061:SF1">
    <property type="entry name" value="LYR MOTIF-CONTAINING PROTEIN 9"/>
    <property type="match status" value="1"/>
</dbReference>
<keyword evidence="5" id="KW-1185">Reference proteome</keyword>
<reference evidence="4 5" key="1">
    <citation type="journal article" date="2021" name="Elife">
        <title>Chloroplast acquisition without the gene transfer in kleptoplastic sea slugs, Plakobranchus ocellatus.</title>
        <authorList>
            <person name="Maeda T."/>
            <person name="Takahashi S."/>
            <person name="Yoshida T."/>
            <person name="Shimamura S."/>
            <person name="Takaki Y."/>
            <person name="Nagai Y."/>
            <person name="Toyoda A."/>
            <person name="Suzuki Y."/>
            <person name="Arimoto A."/>
            <person name="Ishii H."/>
            <person name="Satoh N."/>
            <person name="Nishiyama T."/>
            <person name="Hasebe M."/>
            <person name="Maruyama T."/>
            <person name="Minagawa J."/>
            <person name="Obokata J."/>
            <person name="Shigenobu S."/>
        </authorList>
    </citation>
    <scope>NUCLEOTIDE SEQUENCE [LARGE SCALE GENOMIC DNA]</scope>
</reference>
<sequence>MKSPTGLYKHLLRCVKKLPPEAQAYYKHHIRQGFKSHSDEDDPERIKQIMDRAMEDAEWVILKYKEKEKK</sequence>
<dbReference type="Pfam" id="PF05347">
    <property type="entry name" value="Complex1_LYR"/>
    <property type="match status" value="1"/>
</dbReference>
<evidence type="ECO:0000313" key="5">
    <source>
        <dbReference type="Proteomes" id="UP000735302"/>
    </source>
</evidence>
<proteinExistence type="inferred from homology"/>
<evidence type="ECO:0000313" key="4">
    <source>
        <dbReference type="EMBL" id="GFN84793.1"/>
    </source>
</evidence>
<dbReference type="CDD" id="cd20269">
    <property type="entry name" value="Complex1_LYR_LYRM9"/>
    <property type="match status" value="1"/>
</dbReference>
<accession>A0AAV3YP22</accession>
<dbReference type="InterPro" id="IPR045291">
    <property type="entry name" value="Complex1_LYR_LYRM9"/>
</dbReference>
<feature type="domain" description="Complex 1 LYR protein" evidence="3">
    <location>
        <begin position="4"/>
        <end position="58"/>
    </location>
</feature>
<evidence type="ECO:0000256" key="1">
    <source>
        <dbReference type="ARBA" id="ARBA00025757"/>
    </source>
</evidence>
<dbReference type="PANTHER" id="PTHR47061">
    <property type="entry name" value="LYR MOTIF-CONTAINING PROTEIN 9"/>
    <property type="match status" value="1"/>
</dbReference>
<dbReference type="InterPro" id="IPR052151">
    <property type="entry name" value="Complex_I_LYR"/>
</dbReference>
<organism evidence="4 5">
    <name type="scientific">Plakobranchus ocellatus</name>
    <dbReference type="NCBI Taxonomy" id="259542"/>
    <lineage>
        <taxon>Eukaryota</taxon>
        <taxon>Metazoa</taxon>
        <taxon>Spiralia</taxon>
        <taxon>Lophotrochozoa</taxon>
        <taxon>Mollusca</taxon>
        <taxon>Gastropoda</taxon>
        <taxon>Heterobranchia</taxon>
        <taxon>Euthyneura</taxon>
        <taxon>Panpulmonata</taxon>
        <taxon>Sacoglossa</taxon>
        <taxon>Placobranchoidea</taxon>
        <taxon>Plakobranchidae</taxon>
        <taxon>Plakobranchus</taxon>
    </lineage>
</organism>
<evidence type="ECO:0000256" key="2">
    <source>
        <dbReference type="ARBA" id="ARBA00026234"/>
    </source>
</evidence>
<dbReference type="InterPro" id="IPR008011">
    <property type="entry name" value="Complex1_LYR_dom"/>
</dbReference>